<gene>
    <name evidence="1" type="ORF">SBAD_LOCUS10721</name>
</gene>
<accession>A0A183J4C3</accession>
<evidence type="ECO:0000313" key="3">
    <source>
        <dbReference type="WBParaSite" id="SBAD_0001109501-mRNA-1"/>
    </source>
</evidence>
<name>A0A183J4C3_9BILA</name>
<sequence>MFRARIHIIPAVERRALYESHQGTGSTEMDEPEMERQVGTTDLTMTASIEQKYQNFTEKHLRCSKRPEHARLNSTVSEVTEELLEKRRTLKRDKINNVE</sequence>
<reference evidence="3" key="1">
    <citation type="submission" date="2016-06" db="UniProtKB">
        <authorList>
            <consortium name="WormBaseParasite"/>
        </authorList>
    </citation>
    <scope>IDENTIFICATION</scope>
</reference>
<dbReference type="EMBL" id="UZAM01014470">
    <property type="protein sequence ID" value="VDP34108.1"/>
    <property type="molecule type" value="Genomic_DNA"/>
</dbReference>
<protein>
    <submittedName>
        <fullName evidence="3">CACTA en-spm transposon protein</fullName>
    </submittedName>
</protein>
<proteinExistence type="predicted"/>
<evidence type="ECO:0000313" key="2">
    <source>
        <dbReference type="Proteomes" id="UP000270296"/>
    </source>
</evidence>
<dbReference type="WBParaSite" id="SBAD_0001109501-mRNA-1">
    <property type="protein sequence ID" value="SBAD_0001109501-mRNA-1"/>
    <property type="gene ID" value="SBAD_0001109501"/>
</dbReference>
<keyword evidence="2" id="KW-1185">Reference proteome</keyword>
<dbReference type="AlphaFoldDB" id="A0A183J4C3"/>
<reference evidence="1 2" key="2">
    <citation type="submission" date="2018-11" db="EMBL/GenBank/DDBJ databases">
        <authorList>
            <consortium name="Pathogen Informatics"/>
        </authorList>
    </citation>
    <scope>NUCLEOTIDE SEQUENCE [LARGE SCALE GENOMIC DNA]</scope>
</reference>
<organism evidence="3">
    <name type="scientific">Soboliphyme baturini</name>
    <dbReference type="NCBI Taxonomy" id="241478"/>
    <lineage>
        <taxon>Eukaryota</taxon>
        <taxon>Metazoa</taxon>
        <taxon>Ecdysozoa</taxon>
        <taxon>Nematoda</taxon>
        <taxon>Enoplea</taxon>
        <taxon>Dorylaimia</taxon>
        <taxon>Dioctophymatida</taxon>
        <taxon>Dioctophymatoidea</taxon>
        <taxon>Soboliphymatidae</taxon>
        <taxon>Soboliphyme</taxon>
    </lineage>
</organism>
<dbReference type="Proteomes" id="UP000270296">
    <property type="component" value="Unassembled WGS sequence"/>
</dbReference>
<evidence type="ECO:0000313" key="1">
    <source>
        <dbReference type="EMBL" id="VDP34108.1"/>
    </source>
</evidence>